<keyword evidence="1" id="KW-0560">Oxidoreductase</keyword>
<evidence type="ECO:0000259" key="3">
    <source>
        <dbReference type="Pfam" id="PF01408"/>
    </source>
</evidence>
<dbReference type="PANTHER" id="PTHR43818">
    <property type="entry name" value="BCDNA.GH03377"/>
    <property type="match status" value="1"/>
</dbReference>
<accession>A0ABX0XX28</accession>
<gene>
    <name evidence="5" type="ORF">HC031_12890</name>
</gene>
<dbReference type="SUPFAM" id="SSF51735">
    <property type="entry name" value="NAD(P)-binding Rossmann-fold domains"/>
    <property type="match status" value="1"/>
</dbReference>
<dbReference type="Pfam" id="PF22725">
    <property type="entry name" value="GFO_IDH_MocA_C3"/>
    <property type="match status" value="1"/>
</dbReference>
<dbReference type="InterPro" id="IPR036291">
    <property type="entry name" value="NAD(P)-bd_dom_sf"/>
</dbReference>
<reference evidence="5 6" key="1">
    <citation type="submission" date="2020-03" db="EMBL/GenBank/DDBJ databases">
        <title>WGS of the type strain of Planosporangium spp.</title>
        <authorList>
            <person name="Thawai C."/>
        </authorList>
    </citation>
    <scope>NUCLEOTIDE SEQUENCE [LARGE SCALE GENOMIC DNA]</scope>
    <source>
        <strain evidence="5 6">TBRC 5610</strain>
    </source>
</reference>
<sequence>MTGASAPLRLGIVGAGGFATFVAGAVRDLASVRVTAVADADRTRVDRLAGVLSARPSADWRALLTDDEVDAVVVATPPATHAEIALAALRAGRPVFCEKPLATDEADAAAVRDLAARSGLVLVVDHVLRYNPILRAIERLRDPLLGPVQRFAFENDASDEDLGPEHWFWDERVSGGIFVEHGVHFFDAAYALIGNVPDTVQGMVARRPGTEIVDLAVATSHHPGGALATFAHGFSHAGRCERQLMRIDFGAVEARVSGWIPVHAVLEGWTDERGAALVDGLPVRAAQLLAVDGYRLGIRDRIHVTVDRNAGSEMARARGLERRLPHRIRIVIHLGGEQAKQRVYAESVRAAMNDLVTCTRTGATPAAGAYEGWTAVAVASAARRSARQRRTVDVGPLTGSLTGLPHQRPSATVSPAEESVK</sequence>
<keyword evidence="6" id="KW-1185">Reference proteome</keyword>
<dbReference type="Pfam" id="PF01408">
    <property type="entry name" value="GFO_IDH_MocA"/>
    <property type="match status" value="1"/>
</dbReference>
<name>A0ABX0XX28_9ACTN</name>
<protein>
    <submittedName>
        <fullName evidence="5">Gfo/Idh/MocA family oxidoreductase</fullName>
    </submittedName>
</protein>
<feature type="domain" description="GFO/IDH/MocA-like oxidoreductase" evidence="4">
    <location>
        <begin position="136"/>
        <end position="240"/>
    </location>
</feature>
<dbReference type="Proteomes" id="UP000722989">
    <property type="component" value="Unassembled WGS sequence"/>
</dbReference>
<dbReference type="PANTHER" id="PTHR43818:SF11">
    <property type="entry name" value="BCDNA.GH03377"/>
    <property type="match status" value="1"/>
</dbReference>
<organism evidence="5 6">
    <name type="scientific">Planosporangium thailandense</name>
    <dbReference type="NCBI Taxonomy" id="765197"/>
    <lineage>
        <taxon>Bacteria</taxon>
        <taxon>Bacillati</taxon>
        <taxon>Actinomycetota</taxon>
        <taxon>Actinomycetes</taxon>
        <taxon>Micromonosporales</taxon>
        <taxon>Micromonosporaceae</taxon>
        <taxon>Planosporangium</taxon>
    </lineage>
</organism>
<dbReference type="RefSeq" id="WP_167925507.1">
    <property type="nucleotide sequence ID" value="NZ_JAATVY010000007.1"/>
</dbReference>
<evidence type="ECO:0000256" key="2">
    <source>
        <dbReference type="SAM" id="MobiDB-lite"/>
    </source>
</evidence>
<dbReference type="EMBL" id="JAATVY010000007">
    <property type="protein sequence ID" value="NJC70603.1"/>
    <property type="molecule type" value="Genomic_DNA"/>
</dbReference>
<dbReference type="Gene3D" id="3.40.50.720">
    <property type="entry name" value="NAD(P)-binding Rossmann-like Domain"/>
    <property type="match status" value="1"/>
</dbReference>
<evidence type="ECO:0000313" key="6">
    <source>
        <dbReference type="Proteomes" id="UP000722989"/>
    </source>
</evidence>
<evidence type="ECO:0000256" key="1">
    <source>
        <dbReference type="ARBA" id="ARBA00023002"/>
    </source>
</evidence>
<evidence type="ECO:0000313" key="5">
    <source>
        <dbReference type="EMBL" id="NJC70603.1"/>
    </source>
</evidence>
<dbReference type="SUPFAM" id="SSF55347">
    <property type="entry name" value="Glyceraldehyde-3-phosphate dehydrogenase-like, C-terminal domain"/>
    <property type="match status" value="1"/>
</dbReference>
<dbReference type="InterPro" id="IPR055170">
    <property type="entry name" value="GFO_IDH_MocA-like_dom"/>
</dbReference>
<proteinExistence type="predicted"/>
<dbReference type="InterPro" id="IPR050463">
    <property type="entry name" value="Gfo/Idh/MocA_oxidrdct_glycsds"/>
</dbReference>
<feature type="region of interest" description="Disordered" evidence="2">
    <location>
        <begin position="385"/>
        <end position="421"/>
    </location>
</feature>
<feature type="domain" description="Gfo/Idh/MocA-like oxidoreductase N-terminal" evidence="3">
    <location>
        <begin position="9"/>
        <end position="126"/>
    </location>
</feature>
<dbReference type="InterPro" id="IPR000683">
    <property type="entry name" value="Gfo/Idh/MocA-like_OxRdtase_N"/>
</dbReference>
<dbReference type="Gene3D" id="3.30.360.10">
    <property type="entry name" value="Dihydrodipicolinate Reductase, domain 2"/>
    <property type="match status" value="2"/>
</dbReference>
<comment type="caution">
    <text evidence="5">The sequence shown here is derived from an EMBL/GenBank/DDBJ whole genome shotgun (WGS) entry which is preliminary data.</text>
</comment>
<evidence type="ECO:0000259" key="4">
    <source>
        <dbReference type="Pfam" id="PF22725"/>
    </source>
</evidence>